<dbReference type="KEGG" id="bsc:COCSADRAFT_33784"/>
<dbReference type="HOGENOM" id="CLU_2145657_0_0_1"/>
<proteinExistence type="predicted"/>
<organism evidence="1 2">
    <name type="scientific">Cochliobolus sativus (strain ND90Pr / ATCC 201652)</name>
    <name type="common">Common root rot and spot blotch fungus</name>
    <name type="synonym">Bipolaris sorokiniana</name>
    <dbReference type="NCBI Taxonomy" id="665912"/>
    <lineage>
        <taxon>Eukaryota</taxon>
        <taxon>Fungi</taxon>
        <taxon>Dikarya</taxon>
        <taxon>Ascomycota</taxon>
        <taxon>Pezizomycotina</taxon>
        <taxon>Dothideomycetes</taxon>
        <taxon>Pleosporomycetidae</taxon>
        <taxon>Pleosporales</taxon>
        <taxon>Pleosporineae</taxon>
        <taxon>Pleosporaceae</taxon>
        <taxon>Bipolaris</taxon>
    </lineage>
</organism>
<name>M2TI74_COCSN</name>
<accession>M2TI74</accession>
<dbReference type="AlphaFoldDB" id="M2TI74"/>
<keyword evidence="2" id="KW-1185">Reference proteome</keyword>
<dbReference type="Proteomes" id="UP000016934">
    <property type="component" value="Unassembled WGS sequence"/>
</dbReference>
<dbReference type="EMBL" id="KB445638">
    <property type="protein sequence ID" value="EMD68921.1"/>
    <property type="molecule type" value="Genomic_DNA"/>
</dbReference>
<gene>
    <name evidence="1" type="ORF">COCSADRAFT_33784</name>
</gene>
<sequence length="112" mass="12086">MNKYFGVSLSPYSRLAPPAWHLVPCLAGVVAWVPWASGGEGGREVAVVVVMAREEGMIYGKVCTWGCVGWSGIGSGIMFVRDGQIYVWVVGGCKHADMYIGCVLHTCVRVHV</sequence>
<evidence type="ECO:0000313" key="1">
    <source>
        <dbReference type="EMBL" id="EMD68921.1"/>
    </source>
</evidence>
<reference evidence="2" key="2">
    <citation type="journal article" date="2013" name="PLoS Genet.">
        <title>Comparative genome structure, secondary metabolite, and effector coding capacity across Cochliobolus pathogens.</title>
        <authorList>
            <person name="Condon B.J."/>
            <person name="Leng Y."/>
            <person name="Wu D."/>
            <person name="Bushley K.E."/>
            <person name="Ohm R.A."/>
            <person name="Otillar R."/>
            <person name="Martin J."/>
            <person name="Schackwitz W."/>
            <person name="Grimwood J."/>
            <person name="MohdZainudin N."/>
            <person name="Xue C."/>
            <person name="Wang R."/>
            <person name="Manning V.A."/>
            <person name="Dhillon B."/>
            <person name="Tu Z.J."/>
            <person name="Steffenson B.J."/>
            <person name="Salamov A."/>
            <person name="Sun H."/>
            <person name="Lowry S."/>
            <person name="LaButti K."/>
            <person name="Han J."/>
            <person name="Copeland A."/>
            <person name="Lindquist E."/>
            <person name="Barry K."/>
            <person name="Schmutz J."/>
            <person name="Baker S.E."/>
            <person name="Ciuffetti L.M."/>
            <person name="Grigoriev I.V."/>
            <person name="Zhong S."/>
            <person name="Turgeon B.G."/>
        </authorList>
    </citation>
    <scope>NUCLEOTIDE SEQUENCE [LARGE SCALE GENOMIC DNA]</scope>
    <source>
        <strain evidence="2">ND90Pr / ATCC 201652</strain>
    </source>
</reference>
<evidence type="ECO:0000313" key="2">
    <source>
        <dbReference type="Proteomes" id="UP000016934"/>
    </source>
</evidence>
<dbReference type="GeneID" id="19137302"/>
<dbReference type="RefSeq" id="XP_007695624.1">
    <property type="nucleotide sequence ID" value="XM_007697434.1"/>
</dbReference>
<protein>
    <submittedName>
        <fullName evidence="1">Uncharacterized protein</fullName>
    </submittedName>
</protein>
<reference evidence="1 2" key="1">
    <citation type="journal article" date="2012" name="PLoS Pathog.">
        <title>Diverse lifestyles and strategies of plant pathogenesis encoded in the genomes of eighteen Dothideomycetes fungi.</title>
        <authorList>
            <person name="Ohm R.A."/>
            <person name="Feau N."/>
            <person name="Henrissat B."/>
            <person name="Schoch C.L."/>
            <person name="Horwitz B.A."/>
            <person name="Barry K.W."/>
            <person name="Condon B.J."/>
            <person name="Copeland A.C."/>
            <person name="Dhillon B."/>
            <person name="Glaser F."/>
            <person name="Hesse C.N."/>
            <person name="Kosti I."/>
            <person name="LaButti K."/>
            <person name="Lindquist E.A."/>
            <person name="Lucas S."/>
            <person name="Salamov A.A."/>
            <person name="Bradshaw R.E."/>
            <person name="Ciuffetti L."/>
            <person name="Hamelin R.C."/>
            <person name="Kema G.H.J."/>
            <person name="Lawrence C."/>
            <person name="Scott J.A."/>
            <person name="Spatafora J.W."/>
            <person name="Turgeon B.G."/>
            <person name="de Wit P.J.G.M."/>
            <person name="Zhong S."/>
            <person name="Goodwin S.B."/>
            <person name="Grigoriev I.V."/>
        </authorList>
    </citation>
    <scope>NUCLEOTIDE SEQUENCE [LARGE SCALE GENOMIC DNA]</scope>
    <source>
        <strain evidence="2">ND90Pr / ATCC 201652</strain>
    </source>
</reference>